<dbReference type="GO" id="GO:0005886">
    <property type="term" value="C:plasma membrane"/>
    <property type="evidence" value="ECO:0007669"/>
    <property type="project" value="UniProtKB-SubCell"/>
</dbReference>
<dbReference type="InterPro" id="IPR002293">
    <property type="entry name" value="AA/rel_permease1"/>
</dbReference>
<keyword evidence="5 6" id="KW-0472">Membrane</keyword>
<keyword evidence="8" id="KW-1185">Reference proteome</keyword>
<dbReference type="OrthoDB" id="259687at2"/>
<feature type="transmembrane region" description="Helical" evidence="6">
    <location>
        <begin position="105"/>
        <end position="122"/>
    </location>
</feature>
<proteinExistence type="predicted"/>
<feature type="transmembrane region" description="Helical" evidence="6">
    <location>
        <begin position="396"/>
        <end position="414"/>
    </location>
</feature>
<dbReference type="PANTHER" id="PTHR42770:SF7">
    <property type="entry name" value="MEMBRANE PROTEIN"/>
    <property type="match status" value="1"/>
</dbReference>
<feature type="transmembrane region" description="Helical" evidence="6">
    <location>
        <begin position="343"/>
        <end position="362"/>
    </location>
</feature>
<dbReference type="PIRSF" id="PIRSF006060">
    <property type="entry name" value="AA_transporter"/>
    <property type="match status" value="1"/>
</dbReference>
<dbReference type="Pfam" id="PF13520">
    <property type="entry name" value="AA_permease_2"/>
    <property type="match status" value="1"/>
</dbReference>
<dbReference type="PANTHER" id="PTHR42770">
    <property type="entry name" value="AMINO ACID TRANSPORTER-RELATED"/>
    <property type="match status" value="1"/>
</dbReference>
<keyword evidence="2" id="KW-1003">Cell membrane</keyword>
<evidence type="ECO:0000256" key="4">
    <source>
        <dbReference type="ARBA" id="ARBA00022989"/>
    </source>
</evidence>
<name>A0A4Q8AMV1_9MICO</name>
<dbReference type="AlphaFoldDB" id="A0A4Q8AMV1"/>
<dbReference type="InterPro" id="IPR050367">
    <property type="entry name" value="APC_superfamily"/>
</dbReference>
<dbReference type="GO" id="GO:0022857">
    <property type="term" value="F:transmembrane transporter activity"/>
    <property type="evidence" value="ECO:0007669"/>
    <property type="project" value="InterPro"/>
</dbReference>
<evidence type="ECO:0000256" key="6">
    <source>
        <dbReference type="SAM" id="Phobius"/>
    </source>
</evidence>
<keyword evidence="4 6" id="KW-1133">Transmembrane helix</keyword>
<reference evidence="7 8" key="1">
    <citation type="submission" date="2019-02" db="EMBL/GenBank/DDBJ databases">
        <title>Sequencing the genomes of 1000 actinobacteria strains.</title>
        <authorList>
            <person name="Klenk H.-P."/>
        </authorList>
    </citation>
    <scope>NUCLEOTIDE SEQUENCE [LARGE SCALE GENOMIC DNA]</scope>
    <source>
        <strain evidence="7 8">DSM 18319</strain>
    </source>
</reference>
<dbReference type="EMBL" id="SHLC01000001">
    <property type="protein sequence ID" value="RZU65940.1"/>
    <property type="molecule type" value="Genomic_DNA"/>
</dbReference>
<feature type="transmembrane region" description="Helical" evidence="6">
    <location>
        <begin position="172"/>
        <end position="191"/>
    </location>
</feature>
<evidence type="ECO:0000313" key="7">
    <source>
        <dbReference type="EMBL" id="RZU65940.1"/>
    </source>
</evidence>
<organism evidence="7 8">
    <name type="scientific">Microterricola gilva</name>
    <dbReference type="NCBI Taxonomy" id="393267"/>
    <lineage>
        <taxon>Bacteria</taxon>
        <taxon>Bacillati</taxon>
        <taxon>Actinomycetota</taxon>
        <taxon>Actinomycetes</taxon>
        <taxon>Micrococcales</taxon>
        <taxon>Microbacteriaceae</taxon>
        <taxon>Microterricola</taxon>
    </lineage>
</organism>
<dbReference type="Gene3D" id="1.20.1740.10">
    <property type="entry name" value="Amino acid/polyamine transporter I"/>
    <property type="match status" value="1"/>
</dbReference>
<comment type="caution">
    <text evidence="7">The sequence shown here is derived from an EMBL/GenBank/DDBJ whole genome shotgun (WGS) entry which is preliminary data.</text>
</comment>
<accession>A0A4Q8AMV1</accession>
<feature type="transmembrane region" description="Helical" evidence="6">
    <location>
        <begin position="212"/>
        <end position="235"/>
    </location>
</feature>
<feature type="transmembrane region" description="Helical" evidence="6">
    <location>
        <begin position="43"/>
        <end position="63"/>
    </location>
</feature>
<evidence type="ECO:0000256" key="5">
    <source>
        <dbReference type="ARBA" id="ARBA00023136"/>
    </source>
</evidence>
<evidence type="ECO:0000256" key="1">
    <source>
        <dbReference type="ARBA" id="ARBA00004651"/>
    </source>
</evidence>
<feature type="transmembrane region" description="Helical" evidence="6">
    <location>
        <begin position="374"/>
        <end position="390"/>
    </location>
</feature>
<feature type="transmembrane region" description="Helical" evidence="6">
    <location>
        <begin position="320"/>
        <end position="337"/>
    </location>
</feature>
<evidence type="ECO:0000256" key="2">
    <source>
        <dbReference type="ARBA" id="ARBA00022475"/>
    </source>
</evidence>
<gene>
    <name evidence="7" type="ORF">EV379_2283</name>
</gene>
<feature type="transmembrane region" description="Helical" evidence="6">
    <location>
        <begin position="269"/>
        <end position="292"/>
    </location>
</feature>
<dbReference type="Proteomes" id="UP000291483">
    <property type="component" value="Unassembled WGS sequence"/>
</dbReference>
<feature type="transmembrane region" description="Helical" evidence="6">
    <location>
        <begin position="129"/>
        <end position="152"/>
    </location>
</feature>
<protein>
    <submittedName>
        <fullName evidence="7">Amino acid/polyamine/organocation transporter (APC superfamily)</fullName>
    </submittedName>
</protein>
<feature type="transmembrane region" description="Helical" evidence="6">
    <location>
        <begin position="12"/>
        <end position="37"/>
    </location>
</feature>
<evidence type="ECO:0000313" key="8">
    <source>
        <dbReference type="Proteomes" id="UP000291483"/>
    </source>
</evidence>
<comment type="subcellular location">
    <subcellularLocation>
        <location evidence="1">Cell membrane</location>
        <topology evidence="1">Multi-pass membrane protein</topology>
    </subcellularLocation>
</comment>
<feature type="transmembrane region" description="Helical" evidence="6">
    <location>
        <begin position="75"/>
        <end position="99"/>
    </location>
</feature>
<sequence>MAIGLASMVGAGVFFVWAPAAAVAGSGLLIGLLIAAVVATLNALSSAQLAMAHPVSGGAYAYGRALLGPWWGFSAGWLFLAGKTASAGAIALIAGGYLWPGNERLVAVAVILVLGTVNALGVRSTARVSGAVVAVVLAGLCALLVLVALWLAAGGQIAGGTPAGAPLGDPDAGWLGILQSAGLLFFCFAGYARMATLGEEARNPRHTLPRAILAALGVALVLYAAVGTACVLVLGPDRLARSTSPLAELAAVVTGANGAWGTTAAAGGWVLVVSLVAALACLGSLLGILAGLSRTGLAMARDSELPGALSRVSARTSSPVVAEASVAVLAIAAVLLLDSAWLVGFSATCVLVYYAIAHLAALRQPRAERWLNRAVPIVGVIGCTVLAFTLPWQGVLIAALVLGIGVAARGIRLARLRTAA</sequence>
<evidence type="ECO:0000256" key="3">
    <source>
        <dbReference type="ARBA" id="ARBA00022692"/>
    </source>
</evidence>
<keyword evidence="3 6" id="KW-0812">Transmembrane</keyword>